<dbReference type="Proteomes" id="UP001596016">
    <property type="component" value="Unassembled WGS sequence"/>
</dbReference>
<organism evidence="1 2">
    <name type="scientific">Aquamicrobium segne</name>
    <dbReference type="NCBI Taxonomy" id="469547"/>
    <lineage>
        <taxon>Bacteria</taxon>
        <taxon>Pseudomonadati</taxon>
        <taxon>Pseudomonadota</taxon>
        <taxon>Alphaproteobacteria</taxon>
        <taxon>Hyphomicrobiales</taxon>
        <taxon>Phyllobacteriaceae</taxon>
        <taxon>Aquamicrobium</taxon>
    </lineage>
</organism>
<dbReference type="EMBL" id="JBHSLL010000012">
    <property type="protein sequence ID" value="MFC5385173.1"/>
    <property type="molecule type" value="Genomic_DNA"/>
</dbReference>
<reference evidence="2" key="1">
    <citation type="journal article" date="2019" name="Int. J. Syst. Evol. Microbiol.">
        <title>The Global Catalogue of Microorganisms (GCM) 10K type strain sequencing project: providing services to taxonomists for standard genome sequencing and annotation.</title>
        <authorList>
            <consortium name="The Broad Institute Genomics Platform"/>
            <consortium name="The Broad Institute Genome Sequencing Center for Infectious Disease"/>
            <person name="Wu L."/>
            <person name="Ma J."/>
        </authorList>
    </citation>
    <scope>NUCLEOTIDE SEQUENCE [LARGE SCALE GENOMIC DNA]</scope>
    <source>
        <strain evidence="2">CGMCC 4.1415</strain>
    </source>
</reference>
<keyword evidence="2" id="KW-1185">Reference proteome</keyword>
<sequence length="148" mass="17154">MIDARVQALCVEFEIRIVGHHRYPEIGETRAVETLRLIIHRFGMDHARMVMRTLAETSNNKACLDEVGFWMASDMVRACRQLIEQQPSEWLETWDAIPVGELQFITQELRGIVKQRHALGGMVFERIYKRFGPNAAQMDLLDDRRGAK</sequence>
<comment type="caution">
    <text evidence="1">The sequence shown here is derived from an EMBL/GenBank/DDBJ whole genome shotgun (WGS) entry which is preliminary data.</text>
</comment>
<accession>A0ABW0GZJ1</accession>
<proteinExistence type="predicted"/>
<evidence type="ECO:0000313" key="2">
    <source>
        <dbReference type="Proteomes" id="UP001596016"/>
    </source>
</evidence>
<protein>
    <submittedName>
        <fullName evidence="1">Uncharacterized protein</fullName>
    </submittedName>
</protein>
<name>A0ABW0GZJ1_9HYPH</name>
<dbReference type="RefSeq" id="WP_378228063.1">
    <property type="nucleotide sequence ID" value="NZ_JBHSLL010000012.1"/>
</dbReference>
<gene>
    <name evidence="1" type="ORF">ACFPLB_04235</name>
</gene>
<evidence type="ECO:0000313" key="1">
    <source>
        <dbReference type="EMBL" id="MFC5385173.1"/>
    </source>
</evidence>